<dbReference type="SUPFAM" id="SSF53474">
    <property type="entry name" value="alpha/beta-Hydrolases"/>
    <property type="match status" value="1"/>
</dbReference>
<reference evidence="1" key="1">
    <citation type="submission" date="2021-09" db="EMBL/GenBank/DDBJ databases">
        <title>Genomic analysis of Ralstonia spp.</title>
        <authorList>
            <person name="Aburjaile F."/>
            <person name="Ariute J.C."/>
            <person name="Pais A.K.L."/>
            <person name="Albuquerque G.M.R."/>
            <person name="Silva A.M.F."/>
            <person name="Brenig B."/>
            <person name="Azevedo V."/>
            <person name="Matiuzzi M."/>
            <person name="Ramos R."/>
            <person name="Goes-Neto A."/>
            <person name="Soares S."/>
            <person name="Iseppon A.M.B."/>
            <person name="Souza E."/>
            <person name="Gama M."/>
        </authorList>
    </citation>
    <scope>NUCLEOTIDE SEQUENCE</scope>
    <source>
        <strain evidence="1">CCRMRs91</strain>
    </source>
</reference>
<gene>
    <name evidence="1" type="ORF">LBW59_21320</name>
</gene>
<protein>
    <recommendedName>
        <fullName evidence="3">Alpha/beta hydrolase</fullName>
    </recommendedName>
</protein>
<dbReference type="InterPro" id="IPR029058">
    <property type="entry name" value="AB_hydrolase_fold"/>
</dbReference>
<dbReference type="Proteomes" id="UP001144050">
    <property type="component" value="Unassembled WGS sequence"/>
</dbReference>
<sequence length="196" mass="20827">MPTVVLISDMYGRFGDHGYMHDWTAWWVRRGFAVEAIFVDELVPNCHDCVSVPGTAREALHAQLTAAETVARAQQALLGRLRGQSAQVVVGFSYGGFLAGSVRAQLEPGVAVICISATRLRHILPLPVSEGVCAVFGARDPFKPSGQQLLASGLVTVEVPDAGHEVYRDPGACVASMAASVSAPWLMPAEDRAPSS</sequence>
<dbReference type="EMBL" id="JAIVFG010000047">
    <property type="protein sequence ID" value="MDB0573295.1"/>
    <property type="molecule type" value="Genomic_DNA"/>
</dbReference>
<proteinExistence type="predicted"/>
<evidence type="ECO:0008006" key="3">
    <source>
        <dbReference type="Google" id="ProtNLM"/>
    </source>
</evidence>
<accession>A0AAW5ZS84</accession>
<dbReference type="RefSeq" id="WP_230753082.1">
    <property type="nucleotide sequence ID" value="NZ_CDLW01000001.1"/>
</dbReference>
<dbReference type="Gene3D" id="3.40.50.1820">
    <property type="entry name" value="alpha/beta hydrolase"/>
    <property type="match status" value="1"/>
</dbReference>
<organism evidence="1 2">
    <name type="scientific">Ralstonia solanacearum</name>
    <name type="common">Pseudomonas solanacearum</name>
    <dbReference type="NCBI Taxonomy" id="305"/>
    <lineage>
        <taxon>Bacteria</taxon>
        <taxon>Pseudomonadati</taxon>
        <taxon>Pseudomonadota</taxon>
        <taxon>Betaproteobacteria</taxon>
        <taxon>Burkholderiales</taxon>
        <taxon>Burkholderiaceae</taxon>
        <taxon>Ralstonia</taxon>
        <taxon>Ralstonia solanacearum species complex</taxon>
    </lineage>
</organism>
<dbReference type="AlphaFoldDB" id="A0AAW5ZS84"/>
<evidence type="ECO:0000313" key="1">
    <source>
        <dbReference type="EMBL" id="MDB0573295.1"/>
    </source>
</evidence>
<name>A0AAW5ZS84_RALSL</name>
<evidence type="ECO:0000313" key="2">
    <source>
        <dbReference type="Proteomes" id="UP001144050"/>
    </source>
</evidence>
<comment type="caution">
    <text evidence="1">The sequence shown here is derived from an EMBL/GenBank/DDBJ whole genome shotgun (WGS) entry which is preliminary data.</text>
</comment>